<dbReference type="EMBL" id="FRAP01000035">
    <property type="protein sequence ID" value="SHL53351.1"/>
    <property type="molecule type" value="Genomic_DNA"/>
</dbReference>
<keyword evidence="3" id="KW-1185">Reference proteome</keyword>
<dbReference type="Proteomes" id="UP000184363">
    <property type="component" value="Unassembled WGS sequence"/>
</dbReference>
<evidence type="ECO:0000313" key="3">
    <source>
        <dbReference type="Proteomes" id="UP000184363"/>
    </source>
</evidence>
<sequence>MWIEDSAFPWPYHPLQLAAPPPPEDEGAAQGEPTLQPDLDVTVQAFQVRPRTAAACAEWCGGSVEVVDGGPAVVVPGVGTAQLGDYVLQVEPGTFKVEPADGFAQRYTPAAA</sequence>
<dbReference type="RefSeq" id="WP_073460582.1">
    <property type="nucleotide sequence ID" value="NZ_FRAP01000035.1"/>
</dbReference>
<name>A0A1M7BEI8_PSETH</name>
<dbReference type="AlphaFoldDB" id="A0A1M7BEI8"/>
<reference evidence="2 3" key="1">
    <citation type="submission" date="2016-11" db="EMBL/GenBank/DDBJ databases">
        <authorList>
            <person name="Jaros S."/>
            <person name="Januszkiewicz K."/>
            <person name="Wedrychowicz H."/>
        </authorList>
    </citation>
    <scope>NUCLEOTIDE SEQUENCE [LARGE SCALE GENOMIC DNA]</scope>
    <source>
        <strain evidence="2 3">DSM 43832</strain>
    </source>
</reference>
<feature type="region of interest" description="Disordered" evidence="1">
    <location>
        <begin position="13"/>
        <end position="35"/>
    </location>
</feature>
<evidence type="ECO:0000256" key="1">
    <source>
        <dbReference type="SAM" id="MobiDB-lite"/>
    </source>
</evidence>
<evidence type="ECO:0000313" key="2">
    <source>
        <dbReference type="EMBL" id="SHL53351.1"/>
    </source>
</evidence>
<proteinExistence type="predicted"/>
<protein>
    <submittedName>
        <fullName evidence="2">Uncharacterized protein</fullName>
    </submittedName>
</protein>
<gene>
    <name evidence="2" type="ORF">SAMN05443637_13529</name>
</gene>
<organism evidence="2 3">
    <name type="scientific">Pseudonocardia thermophila</name>
    <dbReference type="NCBI Taxonomy" id="1848"/>
    <lineage>
        <taxon>Bacteria</taxon>
        <taxon>Bacillati</taxon>
        <taxon>Actinomycetota</taxon>
        <taxon>Actinomycetes</taxon>
        <taxon>Pseudonocardiales</taxon>
        <taxon>Pseudonocardiaceae</taxon>
        <taxon>Pseudonocardia</taxon>
    </lineage>
</organism>
<accession>A0A1M7BEI8</accession>
<dbReference type="STRING" id="1848.SAMN05443637_13529"/>